<reference evidence="3" key="3">
    <citation type="submission" date="2015-06" db="UniProtKB">
        <authorList>
            <consortium name="EnsemblMetazoa"/>
        </authorList>
    </citation>
    <scope>IDENTIFICATION</scope>
</reference>
<evidence type="ECO:0000256" key="1">
    <source>
        <dbReference type="SAM" id="SignalP"/>
    </source>
</evidence>
<dbReference type="InParanoid" id="T1F048"/>
<evidence type="ECO:0000313" key="3">
    <source>
        <dbReference type="EnsemblMetazoa" id="HelroP168070"/>
    </source>
</evidence>
<dbReference type="EMBL" id="AMQM01002892">
    <property type="status" value="NOT_ANNOTATED_CDS"/>
    <property type="molecule type" value="Genomic_DNA"/>
</dbReference>
<gene>
    <name evidence="3" type="primary">20202198</name>
    <name evidence="2" type="ORF">HELRODRAFT_168070</name>
</gene>
<dbReference type="CTD" id="20202198"/>
<feature type="signal peptide" evidence="1">
    <location>
        <begin position="1"/>
        <end position="16"/>
    </location>
</feature>
<dbReference type="HOGENOM" id="CLU_2040597_0_0_1"/>
<dbReference type="EMBL" id="KB095905">
    <property type="protein sequence ID" value="ESO10194.1"/>
    <property type="molecule type" value="Genomic_DNA"/>
</dbReference>
<accession>T1F048</accession>
<reference evidence="2 4" key="2">
    <citation type="journal article" date="2013" name="Nature">
        <title>Insights into bilaterian evolution from three spiralian genomes.</title>
        <authorList>
            <person name="Simakov O."/>
            <person name="Marletaz F."/>
            <person name="Cho S.J."/>
            <person name="Edsinger-Gonzales E."/>
            <person name="Havlak P."/>
            <person name="Hellsten U."/>
            <person name="Kuo D.H."/>
            <person name="Larsson T."/>
            <person name="Lv J."/>
            <person name="Arendt D."/>
            <person name="Savage R."/>
            <person name="Osoegawa K."/>
            <person name="de Jong P."/>
            <person name="Grimwood J."/>
            <person name="Chapman J.A."/>
            <person name="Shapiro H."/>
            <person name="Aerts A."/>
            <person name="Otillar R.P."/>
            <person name="Terry A.Y."/>
            <person name="Boore J.L."/>
            <person name="Grigoriev I.V."/>
            <person name="Lindberg D.R."/>
            <person name="Seaver E.C."/>
            <person name="Weisblat D.A."/>
            <person name="Putnam N.H."/>
            <person name="Rokhsar D.S."/>
        </authorList>
    </citation>
    <scope>NUCLEOTIDE SEQUENCE</scope>
</reference>
<dbReference type="GeneID" id="20202198"/>
<keyword evidence="1" id="KW-0732">Signal</keyword>
<protein>
    <submittedName>
        <fullName evidence="2 3">Uncharacterized protein</fullName>
    </submittedName>
</protein>
<organism evidence="3 4">
    <name type="scientific">Helobdella robusta</name>
    <name type="common">Californian leech</name>
    <dbReference type="NCBI Taxonomy" id="6412"/>
    <lineage>
        <taxon>Eukaryota</taxon>
        <taxon>Metazoa</taxon>
        <taxon>Spiralia</taxon>
        <taxon>Lophotrochozoa</taxon>
        <taxon>Annelida</taxon>
        <taxon>Clitellata</taxon>
        <taxon>Hirudinea</taxon>
        <taxon>Rhynchobdellida</taxon>
        <taxon>Glossiphoniidae</taxon>
        <taxon>Helobdella</taxon>
    </lineage>
</organism>
<evidence type="ECO:0000313" key="4">
    <source>
        <dbReference type="Proteomes" id="UP000015101"/>
    </source>
</evidence>
<reference evidence="4" key="1">
    <citation type="submission" date="2012-12" db="EMBL/GenBank/DDBJ databases">
        <authorList>
            <person name="Hellsten U."/>
            <person name="Grimwood J."/>
            <person name="Chapman J.A."/>
            <person name="Shapiro H."/>
            <person name="Aerts A."/>
            <person name="Otillar R.P."/>
            <person name="Terry A.Y."/>
            <person name="Boore J.L."/>
            <person name="Simakov O."/>
            <person name="Marletaz F."/>
            <person name="Cho S.-J."/>
            <person name="Edsinger-Gonzales E."/>
            <person name="Havlak P."/>
            <person name="Kuo D.-H."/>
            <person name="Larsson T."/>
            <person name="Lv J."/>
            <person name="Arendt D."/>
            <person name="Savage R."/>
            <person name="Osoegawa K."/>
            <person name="de Jong P."/>
            <person name="Lindberg D.R."/>
            <person name="Seaver E.C."/>
            <person name="Weisblat D.A."/>
            <person name="Putnam N.H."/>
            <person name="Grigoriev I.V."/>
            <person name="Rokhsar D.S."/>
        </authorList>
    </citation>
    <scope>NUCLEOTIDE SEQUENCE</scope>
</reference>
<name>T1F048_HELRO</name>
<dbReference type="AlphaFoldDB" id="T1F048"/>
<sequence length="121" mass="13743">MTLIALFISTLTGPSAEPIEHQMSRRKQAKPRSFKRTIDSLFVDSKFSDLIVSQNIFQRIGNETYKHEHSNAQGRTGLSTNLTLCLTHFSFELHLWEVKSNLLSCLYTVCRVVLLLLLGSC</sequence>
<keyword evidence="4" id="KW-1185">Reference proteome</keyword>
<dbReference type="EMBL" id="AMQM01002891">
    <property type="status" value="NOT_ANNOTATED_CDS"/>
    <property type="molecule type" value="Genomic_DNA"/>
</dbReference>
<proteinExistence type="predicted"/>
<dbReference type="KEGG" id="hro:HELRODRAFT_168070"/>
<feature type="chain" id="PRO_5010980138" evidence="1">
    <location>
        <begin position="17"/>
        <end position="121"/>
    </location>
</feature>
<dbReference type="RefSeq" id="XP_009012008.1">
    <property type="nucleotide sequence ID" value="XM_009013760.1"/>
</dbReference>
<evidence type="ECO:0000313" key="2">
    <source>
        <dbReference type="EMBL" id="ESO10194.1"/>
    </source>
</evidence>
<dbReference type="Proteomes" id="UP000015101">
    <property type="component" value="Unassembled WGS sequence"/>
</dbReference>
<dbReference type="EnsemblMetazoa" id="HelroT168070">
    <property type="protein sequence ID" value="HelroP168070"/>
    <property type="gene ID" value="HelroG168070"/>
</dbReference>